<keyword evidence="1" id="KW-0805">Transcription regulation</keyword>
<feature type="non-terminal residue" evidence="6">
    <location>
        <position position="158"/>
    </location>
</feature>
<evidence type="ECO:0000256" key="3">
    <source>
        <dbReference type="ARBA" id="ARBA00023163"/>
    </source>
</evidence>
<evidence type="ECO:0000256" key="4">
    <source>
        <dbReference type="ARBA" id="ARBA00023242"/>
    </source>
</evidence>
<gene>
    <name evidence="6" type="ORF">BU26DRAFT_386877</name>
</gene>
<dbReference type="RefSeq" id="XP_033675186.1">
    <property type="nucleotide sequence ID" value="XM_033822652.1"/>
</dbReference>
<dbReference type="InterPro" id="IPR007219">
    <property type="entry name" value="XnlR_reg_dom"/>
</dbReference>
<keyword evidence="3" id="KW-0804">Transcription</keyword>
<dbReference type="GeneID" id="54575982"/>
<dbReference type="Proteomes" id="UP000800094">
    <property type="component" value="Unassembled WGS sequence"/>
</dbReference>
<dbReference type="GO" id="GO:0000978">
    <property type="term" value="F:RNA polymerase II cis-regulatory region sequence-specific DNA binding"/>
    <property type="evidence" value="ECO:0007669"/>
    <property type="project" value="TreeGrafter"/>
</dbReference>
<dbReference type="GO" id="GO:0006351">
    <property type="term" value="P:DNA-templated transcription"/>
    <property type="evidence" value="ECO:0007669"/>
    <property type="project" value="InterPro"/>
</dbReference>
<accession>A0A6A6HQR5</accession>
<dbReference type="PANTHER" id="PTHR47424">
    <property type="entry name" value="REGULATORY PROTEIN GAL4"/>
    <property type="match status" value="1"/>
</dbReference>
<evidence type="ECO:0000313" key="6">
    <source>
        <dbReference type="EMBL" id="KAF2240182.1"/>
    </source>
</evidence>
<dbReference type="GO" id="GO:0000981">
    <property type="term" value="F:DNA-binding transcription factor activity, RNA polymerase II-specific"/>
    <property type="evidence" value="ECO:0007669"/>
    <property type="project" value="TreeGrafter"/>
</dbReference>
<dbReference type="CDD" id="cd12148">
    <property type="entry name" value="fungal_TF_MHR"/>
    <property type="match status" value="1"/>
</dbReference>
<dbReference type="EMBL" id="ML987229">
    <property type="protein sequence ID" value="KAF2240182.1"/>
    <property type="molecule type" value="Genomic_DNA"/>
</dbReference>
<keyword evidence="7" id="KW-1185">Reference proteome</keyword>
<dbReference type="GO" id="GO:0005634">
    <property type="term" value="C:nucleus"/>
    <property type="evidence" value="ECO:0007669"/>
    <property type="project" value="TreeGrafter"/>
</dbReference>
<reference evidence="6" key="1">
    <citation type="journal article" date="2020" name="Stud. Mycol.">
        <title>101 Dothideomycetes genomes: a test case for predicting lifestyles and emergence of pathogens.</title>
        <authorList>
            <person name="Haridas S."/>
            <person name="Albert R."/>
            <person name="Binder M."/>
            <person name="Bloem J."/>
            <person name="Labutti K."/>
            <person name="Salamov A."/>
            <person name="Andreopoulos B."/>
            <person name="Baker S."/>
            <person name="Barry K."/>
            <person name="Bills G."/>
            <person name="Bluhm B."/>
            <person name="Cannon C."/>
            <person name="Castanera R."/>
            <person name="Culley D."/>
            <person name="Daum C."/>
            <person name="Ezra D."/>
            <person name="Gonzalez J."/>
            <person name="Henrissat B."/>
            <person name="Kuo A."/>
            <person name="Liang C."/>
            <person name="Lipzen A."/>
            <person name="Lutzoni F."/>
            <person name="Magnuson J."/>
            <person name="Mondo S."/>
            <person name="Nolan M."/>
            <person name="Ohm R."/>
            <person name="Pangilinan J."/>
            <person name="Park H.-J."/>
            <person name="Ramirez L."/>
            <person name="Alfaro M."/>
            <person name="Sun H."/>
            <person name="Tritt A."/>
            <person name="Yoshinaga Y."/>
            <person name="Zwiers L.-H."/>
            <person name="Turgeon B."/>
            <person name="Goodwin S."/>
            <person name="Spatafora J."/>
            <person name="Crous P."/>
            <person name="Grigoriev I."/>
        </authorList>
    </citation>
    <scope>NUCLEOTIDE SEQUENCE</scope>
    <source>
        <strain evidence="6">CBS 122368</strain>
    </source>
</reference>
<feature type="domain" description="Xylanolytic transcriptional activator regulatory" evidence="5">
    <location>
        <begin position="48"/>
        <end position="157"/>
    </location>
</feature>
<protein>
    <recommendedName>
        <fullName evidence="5">Xylanolytic transcriptional activator regulatory domain-containing protein</fullName>
    </recommendedName>
</protein>
<dbReference type="GO" id="GO:0000435">
    <property type="term" value="P:positive regulation of transcription from RNA polymerase II promoter by galactose"/>
    <property type="evidence" value="ECO:0007669"/>
    <property type="project" value="TreeGrafter"/>
</dbReference>
<feature type="non-terminal residue" evidence="6">
    <location>
        <position position="1"/>
    </location>
</feature>
<evidence type="ECO:0000256" key="2">
    <source>
        <dbReference type="ARBA" id="ARBA00023125"/>
    </source>
</evidence>
<dbReference type="InterPro" id="IPR051127">
    <property type="entry name" value="Fungal_SecMet_Regulators"/>
</dbReference>
<name>A0A6A6HQR5_9PLEO</name>
<evidence type="ECO:0000313" key="7">
    <source>
        <dbReference type="Proteomes" id="UP000800094"/>
    </source>
</evidence>
<dbReference type="PANTHER" id="PTHR47424:SF3">
    <property type="entry name" value="REGULATORY PROTEIN GAL4"/>
    <property type="match status" value="1"/>
</dbReference>
<dbReference type="OrthoDB" id="3364175at2759"/>
<proteinExistence type="predicted"/>
<dbReference type="Pfam" id="PF04082">
    <property type="entry name" value="Fungal_trans"/>
    <property type="match status" value="1"/>
</dbReference>
<dbReference type="GO" id="GO:0008270">
    <property type="term" value="F:zinc ion binding"/>
    <property type="evidence" value="ECO:0007669"/>
    <property type="project" value="InterPro"/>
</dbReference>
<dbReference type="AlphaFoldDB" id="A0A6A6HQR5"/>
<sequence>LPSDQDLLGLVNQFFATVGIVLPYVDKSFLLHDGTQLGQRAIWQSSKPGRALLNIICAHAAFTLRSTNAEVFYRRTLLILDELTLRGSSLELVQALLLLCCFQQNTQRSIASWTYHAVAVKAALQLGLHSPAPYDEHGMQKRELLKRLWFGVIIQDRW</sequence>
<keyword evidence="4" id="KW-0539">Nucleus</keyword>
<keyword evidence="2" id="KW-0238">DNA-binding</keyword>
<evidence type="ECO:0000259" key="5">
    <source>
        <dbReference type="Pfam" id="PF04082"/>
    </source>
</evidence>
<organism evidence="6 7">
    <name type="scientific">Trematosphaeria pertusa</name>
    <dbReference type="NCBI Taxonomy" id="390896"/>
    <lineage>
        <taxon>Eukaryota</taxon>
        <taxon>Fungi</taxon>
        <taxon>Dikarya</taxon>
        <taxon>Ascomycota</taxon>
        <taxon>Pezizomycotina</taxon>
        <taxon>Dothideomycetes</taxon>
        <taxon>Pleosporomycetidae</taxon>
        <taxon>Pleosporales</taxon>
        <taxon>Massarineae</taxon>
        <taxon>Trematosphaeriaceae</taxon>
        <taxon>Trematosphaeria</taxon>
    </lineage>
</organism>
<evidence type="ECO:0000256" key="1">
    <source>
        <dbReference type="ARBA" id="ARBA00023015"/>
    </source>
</evidence>